<dbReference type="HOGENOM" id="CLU_278776_0_0_1"/>
<feature type="region of interest" description="Disordered" evidence="1">
    <location>
        <begin position="429"/>
        <end position="480"/>
    </location>
</feature>
<dbReference type="STRING" id="13249.T1HCD2"/>
<dbReference type="eggNOG" id="KOG1859">
    <property type="taxonomic scope" value="Eukaryota"/>
</dbReference>
<feature type="compositionally biased region" description="Polar residues" evidence="1">
    <location>
        <begin position="429"/>
        <end position="454"/>
    </location>
</feature>
<evidence type="ECO:0008006" key="4">
    <source>
        <dbReference type="Google" id="ProtNLM"/>
    </source>
</evidence>
<dbReference type="Proteomes" id="UP000015103">
    <property type="component" value="Unassembled WGS sequence"/>
</dbReference>
<reference evidence="2" key="1">
    <citation type="submission" date="2015-05" db="UniProtKB">
        <authorList>
            <consortium name="EnsemblMetazoa"/>
        </authorList>
    </citation>
    <scope>IDENTIFICATION</scope>
</reference>
<evidence type="ECO:0000313" key="3">
    <source>
        <dbReference type="Proteomes" id="UP000015103"/>
    </source>
</evidence>
<organism evidence="2 3">
    <name type="scientific">Rhodnius prolixus</name>
    <name type="common">Triatomid bug</name>
    <dbReference type="NCBI Taxonomy" id="13249"/>
    <lineage>
        <taxon>Eukaryota</taxon>
        <taxon>Metazoa</taxon>
        <taxon>Ecdysozoa</taxon>
        <taxon>Arthropoda</taxon>
        <taxon>Hexapoda</taxon>
        <taxon>Insecta</taxon>
        <taxon>Pterygota</taxon>
        <taxon>Neoptera</taxon>
        <taxon>Paraneoptera</taxon>
        <taxon>Hemiptera</taxon>
        <taxon>Heteroptera</taxon>
        <taxon>Panheteroptera</taxon>
        <taxon>Cimicomorpha</taxon>
        <taxon>Reduviidae</taxon>
        <taxon>Triatominae</taxon>
        <taxon>Rhodnius</taxon>
    </lineage>
</organism>
<proteinExistence type="predicted"/>
<feature type="compositionally biased region" description="Basic and acidic residues" evidence="1">
    <location>
        <begin position="702"/>
        <end position="717"/>
    </location>
</feature>
<feature type="region of interest" description="Disordered" evidence="1">
    <location>
        <begin position="701"/>
        <end position="729"/>
    </location>
</feature>
<dbReference type="AlphaFoldDB" id="T1HCD2"/>
<dbReference type="FunCoup" id="T1HCD2">
    <property type="interactions" value="832"/>
</dbReference>
<feature type="region of interest" description="Disordered" evidence="1">
    <location>
        <begin position="833"/>
        <end position="870"/>
    </location>
</feature>
<evidence type="ECO:0000256" key="1">
    <source>
        <dbReference type="SAM" id="MobiDB-lite"/>
    </source>
</evidence>
<protein>
    <recommendedName>
        <fullName evidence="4">Serine/threonine-protein kinase 11-interacting protein</fullName>
    </recommendedName>
</protein>
<feature type="compositionally biased region" description="Basic and acidic residues" evidence="1">
    <location>
        <begin position="835"/>
        <end position="849"/>
    </location>
</feature>
<keyword evidence="3" id="KW-1185">Reference proteome</keyword>
<feature type="region of interest" description="Disordered" evidence="1">
    <location>
        <begin position="235"/>
        <end position="260"/>
    </location>
</feature>
<dbReference type="InParanoid" id="T1HCD2"/>
<feature type="compositionally biased region" description="Low complexity" evidence="1">
    <location>
        <begin position="235"/>
        <end position="252"/>
    </location>
</feature>
<accession>T1HCD2</accession>
<feature type="compositionally biased region" description="Polar residues" evidence="1">
    <location>
        <begin position="854"/>
        <end position="870"/>
    </location>
</feature>
<feature type="region of interest" description="Disordered" evidence="1">
    <location>
        <begin position="514"/>
        <end position="537"/>
    </location>
</feature>
<dbReference type="VEuPathDB" id="VectorBase:RPRC001696"/>
<feature type="compositionally biased region" description="Low complexity" evidence="1">
    <location>
        <begin position="718"/>
        <end position="729"/>
    </location>
</feature>
<dbReference type="EnsemblMetazoa" id="RPRC001696-RA">
    <property type="protein sequence ID" value="RPRC001696-PA"/>
    <property type="gene ID" value="RPRC001696"/>
</dbReference>
<evidence type="ECO:0000313" key="2">
    <source>
        <dbReference type="EnsemblMetazoa" id="RPRC001696-PA"/>
    </source>
</evidence>
<sequence length="1133" mass="127636">MQDEINDVLRLIAHPLENARQLMKGENKFVIQSNLLHQFNTVLDIVENKPSDIIIYHTDRKALESFEKLLNNISKLVVTQRSIHSHNHFIDIRRFKKLRQLELIRVPVDKVKGLSVLKPQLEYFLCDHCSEVDIITKSGKLQWSELVTLKIKNCACNVKKYEKSTFKQIIRYYLASAIGSTAASHQFVIDNKGLNSQEQRVMGSGLGIVRCGKGSYSPEDLHLYESLSSNLRHTSSVSTASKASVSSSTKSKTPSRKGNRMREVVIEDITESVADDPEKIIETEEVSKVEDLENRGCQLQESKEESVQIGTERQNQEEKKCEIEVENKIPIEPTVSNITLGILEVEIHDSRYNENKEDDSEIVENNAEDIVEEETEITEQIMPATDFLYNQENDDNANLNLIEQEISTNDEFIQAEVLQELASLKTVDANTESDNKNDSVSNFDQSEEINLSTESHQDDQDYFSATEDKDRSKTISSIDSADLDESRDSIAALESHQDIQETSELLAEETDIKNESVTSSETLENLSPNPVDTQEKEVTKMDVDLDSESESSGASDIIEEEMWHVQKVDKTDVQNILLVLLENEIKEKSPLSGRTLSSWTLDCVQSCVKTKNEPFTVELEFDSAKADKQRRTYIMEFSDAQVLIKRMYSILESRPLSAMNQSTFKCLKCDSIFVHSTPSSSKLKTAQIKCTICSSATVSLMEEPRPPEVRPLPDKPVSHSSSQSSIGSAASLEHAQKLVNTGMATPRKYESDIEIISNPSQSSIEVLDEYGRSQGSTPSRKRSSEERQFVAVPQLGTVMEVNAQLSALTESSSSGSLSESVITTYETHNLLNKKPKPEECLIEESREDSPETEPATNQTQETLSEENGNISEIKPTCSTDIYNYNDFTQVDCHLWKTGGADYDACVVFSTTKVYFLSHSITKFQEDTCDWLTLNDTILLKEIKKIYPIIWQQGAILNTNKITYLVLLLDKERTVNFFKFLEGLSLKELKIQNHVNTKNEMALQQAVLSSSVPHSSIDPSVSSFCICLKICVTKDDDVEIMRLAGLVVTGSEFHVVPGDLRWLCSTVAPTIHLTQQMASLIDVERTETSLTFHFLNEGEALEEIWSIKLETNEQVLLIIKSIMSAWEPLQVKYK</sequence>
<dbReference type="EMBL" id="ACPB03002116">
    <property type="status" value="NOT_ANNOTATED_CDS"/>
    <property type="molecule type" value="Genomic_DNA"/>
</dbReference>
<feature type="compositionally biased region" description="Polar residues" evidence="1">
    <location>
        <begin position="515"/>
        <end position="532"/>
    </location>
</feature>
<name>T1HCD2_RHOPR</name>